<accession>B3S0R3</accession>
<dbReference type="Gene3D" id="3.30.465.10">
    <property type="match status" value="1"/>
</dbReference>
<dbReference type="Gene3D" id="3.30.43.10">
    <property type="entry name" value="Uridine Diphospho-n-acetylenolpyruvylglucosamine Reductase, domain 2"/>
    <property type="match status" value="1"/>
</dbReference>
<feature type="binding site" evidence="21">
    <location>
        <position position="1077"/>
    </location>
    <ligand>
        <name>Mo-molybdopterin</name>
        <dbReference type="ChEBI" id="CHEBI:71302"/>
    </ligand>
    <ligandPart>
        <name>Mo</name>
        <dbReference type="ChEBI" id="CHEBI:28685"/>
    </ligandPart>
</feature>
<feature type="binding site" evidence="21">
    <location>
        <position position="910"/>
    </location>
    <ligand>
        <name>Mo-molybdopterin</name>
        <dbReference type="ChEBI" id="CHEBI:71302"/>
    </ligand>
    <ligandPart>
        <name>Mo</name>
        <dbReference type="ChEBI" id="CHEBI:28685"/>
    </ligandPart>
</feature>
<comment type="cofactor">
    <cofactor evidence="21">
        <name>Mo-molybdopterin</name>
        <dbReference type="ChEBI" id="CHEBI:71302"/>
    </cofactor>
    <text evidence="21">Binds 1 Mo-molybdopterin (Mo-MPT) cofactor per subunit.</text>
</comment>
<feature type="binding site" evidence="21">
    <location>
        <position position="48"/>
    </location>
    <ligand>
        <name>[2Fe-2S] cluster</name>
        <dbReference type="ChEBI" id="CHEBI:190135"/>
        <label>1</label>
    </ligand>
</feature>
<dbReference type="EMBL" id="DS985246">
    <property type="protein sequence ID" value="EDV24053.1"/>
    <property type="molecule type" value="Genomic_DNA"/>
</dbReference>
<feature type="binding site" evidence="21">
    <location>
        <position position="43"/>
    </location>
    <ligand>
        <name>[2Fe-2S] cluster</name>
        <dbReference type="ChEBI" id="CHEBI:190135"/>
        <label>1</label>
    </ligand>
</feature>
<organism evidence="24 25">
    <name type="scientific">Trichoplax adhaerens</name>
    <name type="common">Trichoplax reptans</name>
    <dbReference type="NCBI Taxonomy" id="10228"/>
    <lineage>
        <taxon>Eukaryota</taxon>
        <taxon>Metazoa</taxon>
        <taxon>Placozoa</taxon>
        <taxon>Uniplacotomia</taxon>
        <taxon>Trichoplacea</taxon>
        <taxon>Trichoplacidae</taxon>
        <taxon>Trichoplax</taxon>
    </lineage>
</organism>
<dbReference type="eggNOG" id="KOG0430">
    <property type="taxonomic scope" value="Eukaryota"/>
</dbReference>
<dbReference type="InterPro" id="IPR005107">
    <property type="entry name" value="CO_DH_flav_C"/>
</dbReference>
<dbReference type="InterPro" id="IPR036884">
    <property type="entry name" value="2Fe-2S-bd_dom_sf"/>
</dbReference>
<dbReference type="GO" id="GO:0005506">
    <property type="term" value="F:iron ion binding"/>
    <property type="evidence" value="ECO:0007669"/>
    <property type="project" value="InterPro"/>
</dbReference>
<name>B3S0R3_TRIAD</name>
<keyword evidence="11" id="KW-0560">Oxidoreductase</keyword>
<evidence type="ECO:0000256" key="2">
    <source>
        <dbReference type="ARBA" id="ARBA00004275"/>
    </source>
</evidence>
<dbReference type="FunFam" id="3.30.365.10:FF:000003">
    <property type="entry name" value="Aldehyde oxidase 1"/>
    <property type="match status" value="1"/>
</dbReference>
<dbReference type="GO" id="GO:0005777">
    <property type="term" value="C:peroxisome"/>
    <property type="evidence" value="ECO:0007669"/>
    <property type="project" value="UniProtKB-SubCell"/>
</dbReference>
<evidence type="ECO:0000256" key="10">
    <source>
        <dbReference type="ARBA" id="ARBA00022827"/>
    </source>
</evidence>
<dbReference type="Pfam" id="PF02738">
    <property type="entry name" value="MoCoBD_1"/>
    <property type="match status" value="1"/>
</dbReference>
<dbReference type="InterPro" id="IPR012675">
    <property type="entry name" value="Beta-grasp_dom_sf"/>
</dbReference>
<evidence type="ECO:0000256" key="7">
    <source>
        <dbReference type="ARBA" id="ARBA00022630"/>
    </source>
</evidence>
<dbReference type="GeneID" id="6754791"/>
<comment type="cofactor">
    <cofactor evidence="21">
        <name>[2Fe-2S] cluster</name>
        <dbReference type="ChEBI" id="CHEBI:190135"/>
    </cofactor>
    <text evidence="21">Binds 2 [2Fe-2S] clusters.</text>
</comment>
<dbReference type="FunFam" id="3.30.465.10:FF:000004">
    <property type="entry name" value="Xanthine dehydrogenase/oxidase"/>
    <property type="match status" value="1"/>
</dbReference>
<keyword evidence="13 21" id="KW-0411">Iron-sulfur</keyword>
<evidence type="ECO:0000256" key="11">
    <source>
        <dbReference type="ARBA" id="ARBA00023002"/>
    </source>
</evidence>
<dbReference type="Gene3D" id="3.30.365.10">
    <property type="entry name" value="Aldehyde oxidase/xanthine dehydrogenase, molybdopterin binding domain"/>
    <property type="match status" value="4"/>
</dbReference>
<dbReference type="InterPro" id="IPR016169">
    <property type="entry name" value="FAD-bd_PCMH_sub2"/>
</dbReference>
<feature type="active site" description="Proton acceptor" evidence="19">
    <location>
        <position position="1259"/>
    </location>
</feature>
<feature type="binding site" evidence="21">
    <location>
        <position position="116"/>
    </location>
    <ligand>
        <name>[2Fe-2S] cluster</name>
        <dbReference type="ChEBI" id="CHEBI:190135"/>
        <label>2</label>
    </ligand>
</feature>
<dbReference type="SMART" id="SM01008">
    <property type="entry name" value="Ald_Xan_dh_C"/>
    <property type="match status" value="1"/>
</dbReference>
<feature type="binding site" evidence="20">
    <location>
        <position position="414"/>
    </location>
    <ligand>
        <name>FAD</name>
        <dbReference type="ChEBI" id="CHEBI:57692"/>
    </ligand>
</feature>
<comment type="cofactor">
    <cofactor evidence="1 20">
        <name>FAD</name>
        <dbReference type="ChEBI" id="CHEBI:57692"/>
    </cofactor>
</comment>
<evidence type="ECO:0000256" key="14">
    <source>
        <dbReference type="ARBA" id="ARBA00023027"/>
    </source>
</evidence>
<reference evidence="24 25" key="1">
    <citation type="journal article" date="2008" name="Nature">
        <title>The Trichoplax genome and the nature of placozoans.</title>
        <authorList>
            <person name="Srivastava M."/>
            <person name="Begovic E."/>
            <person name="Chapman J."/>
            <person name="Putnam N.H."/>
            <person name="Hellsten U."/>
            <person name="Kawashima T."/>
            <person name="Kuo A."/>
            <person name="Mitros T."/>
            <person name="Salamov A."/>
            <person name="Carpenter M.L."/>
            <person name="Signorovitch A.Y."/>
            <person name="Moreno M.A."/>
            <person name="Kamm K."/>
            <person name="Grimwood J."/>
            <person name="Schmutz J."/>
            <person name="Shapiro H."/>
            <person name="Grigoriev I.V."/>
            <person name="Buss L.W."/>
            <person name="Schierwater B."/>
            <person name="Dellaporta S.L."/>
            <person name="Rokhsar D.S."/>
        </authorList>
    </citation>
    <scope>NUCLEOTIDE SEQUENCE [LARGE SCALE GENOMIC DNA]</scope>
    <source>
        <strain evidence="24 25">Grell-BS-1999</strain>
    </source>
</reference>
<evidence type="ECO:0000256" key="8">
    <source>
        <dbReference type="ARBA" id="ARBA00022714"/>
    </source>
</evidence>
<dbReference type="InterPro" id="IPR036010">
    <property type="entry name" value="2Fe-2S_ferredoxin-like_sf"/>
</dbReference>
<evidence type="ECO:0000256" key="16">
    <source>
        <dbReference type="ARBA" id="ARBA00034078"/>
    </source>
</evidence>
<dbReference type="FunFam" id="3.30.390.50:FF:000001">
    <property type="entry name" value="Xanthine dehydrogenase oxidase"/>
    <property type="match status" value="1"/>
</dbReference>
<dbReference type="CTD" id="6754791"/>
<dbReference type="InterPro" id="IPR037165">
    <property type="entry name" value="AldOxase/xan_DH_Mopterin-bd_sf"/>
</dbReference>
<keyword evidence="10 20" id="KW-0274">FAD</keyword>
<dbReference type="Pfam" id="PF00111">
    <property type="entry name" value="Fer2"/>
    <property type="match status" value="1"/>
</dbReference>
<evidence type="ECO:0000256" key="12">
    <source>
        <dbReference type="ARBA" id="ARBA00023004"/>
    </source>
</evidence>
<dbReference type="NCBIfam" id="TIGR02963">
    <property type="entry name" value="xanthine_xdhA"/>
    <property type="match status" value="1"/>
</dbReference>
<comment type="cofactor">
    <cofactor evidence="16">
        <name>[2Fe-2S] cluster</name>
        <dbReference type="ChEBI" id="CHEBI:190135"/>
    </cofactor>
</comment>
<dbReference type="InterPro" id="IPR002346">
    <property type="entry name" value="Mopterin_DH_FAD-bd"/>
</dbReference>
<evidence type="ECO:0000256" key="15">
    <source>
        <dbReference type="ARBA" id="ARBA00023140"/>
    </source>
</evidence>
<dbReference type="InterPro" id="IPR036318">
    <property type="entry name" value="FAD-bd_PCMH-like_sf"/>
</dbReference>
<feature type="binding site" evidence="21">
    <location>
        <position position="73"/>
    </location>
    <ligand>
        <name>[2Fe-2S] cluster</name>
        <dbReference type="ChEBI" id="CHEBI:190135"/>
        <label>1</label>
    </ligand>
</feature>
<dbReference type="Pfam" id="PF00941">
    <property type="entry name" value="FAD_binding_5"/>
    <property type="match status" value="1"/>
</dbReference>
<dbReference type="PhylomeDB" id="B3S0R3"/>
<dbReference type="Gene3D" id="3.90.1170.50">
    <property type="entry name" value="Aldehyde oxidase/xanthine dehydrogenase, a/b hammerhead"/>
    <property type="match status" value="1"/>
</dbReference>
<feature type="binding site" evidence="21">
    <location>
        <position position="150"/>
    </location>
    <ligand>
        <name>[2Fe-2S] cluster</name>
        <dbReference type="ChEBI" id="CHEBI:190135"/>
        <label>2</label>
    </ligand>
</feature>
<dbReference type="InterPro" id="IPR001041">
    <property type="entry name" value="2Fe-2S_ferredoxin-type"/>
</dbReference>
<dbReference type="GO" id="GO:0051537">
    <property type="term" value="F:2 iron, 2 sulfur cluster binding"/>
    <property type="evidence" value="ECO:0007669"/>
    <property type="project" value="UniProtKB-KW"/>
</dbReference>
<dbReference type="PROSITE" id="PS51085">
    <property type="entry name" value="2FE2S_FER_2"/>
    <property type="match status" value="1"/>
</dbReference>
<evidence type="ECO:0000256" key="19">
    <source>
        <dbReference type="PIRSR" id="PIRSR000127-1"/>
    </source>
</evidence>
<proteinExistence type="inferred from homology"/>
<feature type="binding site" evidence="21">
    <location>
        <position position="113"/>
    </location>
    <ligand>
        <name>[2Fe-2S] cluster</name>
        <dbReference type="ChEBI" id="CHEBI:190135"/>
        <label>2</label>
    </ligand>
</feature>
<evidence type="ECO:0000313" key="24">
    <source>
        <dbReference type="EMBL" id="EDV24053.1"/>
    </source>
</evidence>
<dbReference type="PANTHER" id="PTHR45444:SF3">
    <property type="entry name" value="XANTHINE DEHYDROGENASE"/>
    <property type="match status" value="1"/>
</dbReference>
<keyword evidence="12 21" id="KW-0408">Iron</keyword>
<feature type="binding site" evidence="20">
    <location>
        <position position="1008"/>
    </location>
    <ligand>
        <name>substrate</name>
    </ligand>
</feature>
<dbReference type="FunFam" id="3.90.1170.50:FF:000001">
    <property type="entry name" value="Aldehyde oxidase 1"/>
    <property type="match status" value="1"/>
</dbReference>
<dbReference type="RefSeq" id="XP_002113579.1">
    <property type="nucleotide sequence ID" value="XM_002113543.1"/>
</dbReference>
<feature type="domain" description="2Fe-2S ferredoxin-type" evidence="22">
    <location>
        <begin position="4"/>
        <end position="91"/>
    </location>
</feature>
<keyword evidence="14" id="KW-0520">NAD</keyword>
<evidence type="ECO:0000256" key="9">
    <source>
        <dbReference type="ARBA" id="ARBA00022723"/>
    </source>
</evidence>
<evidence type="ECO:0000256" key="17">
    <source>
        <dbReference type="ARBA" id="ARBA00049017"/>
    </source>
</evidence>
<evidence type="ECO:0000256" key="13">
    <source>
        <dbReference type="ARBA" id="ARBA00023014"/>
    </source>
</evidence>
<dbReference type="InterPro" id="IPR006058">
    <property type="entry name" value="2Fe2S_fd_BS"/>
</dbReference>
<dbReference type="InterPro" id="IPR014307">
    <property type="entry name" value="Xanthine_DH_ssu"/>
</dbReference>
<dbReference type="KEGG" id="tad:TRIADDRAFT_27111"/>
<feature type="binding site" evidence="20">
    <location>
        <position position="878"/>
    </location>
    <ligand>
        <name>substrate</name>
    </ligand>
</feature>
<dbReference type="GO" id="GO:0043546">
    <property type="term" value="F:molybdopterin cofactor binding"/>
    <property type="evidence" value="ECO:0007669"/>
    <property type="project" value="InterPro"/>
</dbReference>
<dbReference type="PROSITE" id="PS00559">
    <property type="entry name" value="MOLYBDOPTERIN_EUK"/>
    <property type="match status" value="1"/>
</dbReference>
<sequence length="1333" mass="147923">MTGSKILIYVNGVKYVTDNVQPEWTLLSFLRDQLKLTGTKLVCGEGGCGACTVVVSKYHRYEKKIIHYAVNSCLTPLCILHHTAVTTIEGIGNMESKLHPVQERIAKAHGSQCGFCTPGFAMSMYALLRNNPEPTEEEIEEACSSNLCRCTGYRPILDGYKTFSKSYCCQKEKIETESQTLKVSTLYNLSSFSAYDPSQELIFPPELMITRDMPVESLRIVGNTMTWFRPSSLEELLLLKKKYPRAKLVVGNTEVGIEMKFKGLHYPVIISPTEIPELNIVKHTAEGIEIGGCITLTKLNEIMNDAIDKLPEYKTRTFAAIVEMLRWFAGHQVRNVGSIAGNIVTASPISDLNPLLLASKSRLYIQSAEGKKKIMIMDESFFTGYRKTCLKPDEIIESILIPYTSQNEYFHGFKQARRRSDDITIVNAGMRVALEKNSLRCNYIIRDCTLSFGGMAPITIIARKTSDFLVGREWNENLTDIVIQLLSKDMPLAFSTPGGMVEYRKILAPSFFLKFYLMVSSQLLSSEVIETYCGIPPSYLSAASVFKHNRFQGYQEFEKSDCSQQEHSSMRKPMVHTSAMKQATGEAIYCDDMPKYSNELFAGLVLSTNAHAKIRSINYEDAISMPGVYDYVGANDIKPGCNRGCIEYGEEIFATEEVTCIGHLIGLILADTRDNANRAAKAVQIEYEDLPVILTIEKAIAAESFYSPTRQIRKGDVERELTLSQKTIEGEFTVGGQEHFYFETQSCVALPKAESGEMEIFSSTQDPSGTQKSVAKALGVPSNRVICRVKRLGGGFGGKDMRGIPIAVASAIAAQKTKRPVRCVLDRDTDMSITGTRHPYMFKYKVGFNNDGVINALKMKMYSNSGNTRDVSHGVMGRSILTCLSCYHIPNVEIIGYLCKTNIPSNTGFRGFGSPQAMLATETILTDIGIKCGITQLQVREINLHRNNDVTHYNQTVEDSRARAVLNEVIKRSCYESRKLEVEAFNKVNRWKKRGIAIVPAGFPVSFTSKYNNQGGALVMIYTDGSVLLSHGGTEMGQGLYTKLSQICSHVLGVPVDKVHIVETNTSSVPNASPTAGSLSTDLNGGAVLNACEQLRDRIAPYRAANLKGKWEDWVKAAYTDRVNLSANGFYRVPNIGYNWNENSGRVYNYVTYGAAVSEIEIDSLTGDYHILRTDIVMDVGKSLNPAIDVGQIEGAFVQGIGLYTLEEQCISPSGYLLTRGPATYKIPSLSNIPNKFYIYLLPNVPNKRGIFSSKGIGEPSLVLASSVFLAIKYAIIAARKDSGFHKMFRLDSPATCERIRMACTDQITMAVTTITYLIMHEFYNESIIIISS</sequence>
<dbReference type="Gene3D" id="3.10.20.30">
    <property type="match status" value="1"/>
</dbReference>
<dbReference type="PANTHER" id="PTHR45444">
    <property type="entry name" value="XANTHINE DEHYDROGENASE"/>
    <property type="match status" value="1"/>
</dbReference>
<dbReference type="Gene3D" id="3.30.390.50">
    <property type="entry name" value="CO dehydrogenase flavoprotein, C-terminal domain"/>
    <property type="match status" value="1"/>
</dbReference>
<dbReference type="HOGENOM" id="CLU_001681_1_2_1"/>
<dbReference type="GO" id="GO:0004854">
    <property type="term" value="F:xanthine dehydrogenase activity"/>
    <property type="evidence" value="ECO:0007669"/>
    <property type="project" value="UniProtKB-EC"/>
</dbReference>
<dbReference type="GO" id="GO:0016491">
    <property type="term" value="F:oxidoreductase activity"/>
    <property type="evidence" value="ECO:0000318"/>
    <property type="project" value="GO_Central"/>
</dbReference>
<dbReference type="SUPFAM" id="SSF54665">
    <property type="entry name" value="CO dehydrogenase molybdoprotein N-domain-like"/>
    <property type="match status" value="1"/>
</dbReference>
<dbReference type="InterPro" id="IPR016208">
    <property type="entry name" value="Ald_Oxase/xanthine_DH-like"/>
</dbReference>
<dbReference type="SUPFAM" id="SSF56003">
    <property type="entry name" value="Molybdenum cofactor-binding domain"/>
    <property type="match status" value="1"/>
</dbReference>
<dbReference type="PROSITE" id="PS51387">
    <property type="entry name" value="FAD_PCMH"/>
    <property type="match status" value="1"/>
</dbReference>
<evidence type="ECO:0000256" key="3">
    <source>
        <dbReference type="ARBA" id="ARBA00006849"/>
    </source>
</evidence>
<gene>
    <name evidence="24" type="ORF">TRIADDRAFT_27111</name>
</gene>
<evidence type="ECO:0000256" key="21">
    <source>
        <dbReference type="PIRSR" id="PIRSR000127-3"/>
    </source>
</evidence>
<dbReference type="FunFam" id="3.30.365.10:FF:000004">
    <property type="entry name" value="Xanthine dehydrogenase oxidase"/>
    <property type="match status" value="1"/>
</dbReference>
<dbReference type="InterPro" id="IPR046867">
    <property type="entry name" value="AldOxase/xan_DH_MoCoBD2"/>
</dbReference>
<dbReference type="GO" id="GO:0071949">
    <property type="term" value="F:FAD binding"/>
    <property type="evidence" value="ECO:0007669"/>
    <property type="project" value="InterPro"/>
</dbReference>
<dbReference type="InterPro" id="IPR022407">
    <property type="entry name" value="OxRdtase_Mopterin_BS"/>
</dbReference>
<dbReference type="SUPFAM" id="SSF56176">
    <property type="entry name" value="FAD-binding/transporter-associated domain-like"/>
    <property type="match status" value="1"/>
</dbReference>
<evidence type="ECO:0000256" key="5">
    <source>
        <dbReference type="ARBA" id="ARBA00013123"/>
    </source>
</evidence>
<comment type="similarity">
    <text evidence="3">Belongs to the xanthine dehydrogenase family.</text>
</comment>
<dbReference type="OrthoDB" id="8300278at2759"/>
<evidence type="ECO:0000256" key="1">
    <source>
        <dbReference type="ARBA" id="ARBA00001974"/>
    </source>
</evidence>
<feature type="binding site" evidence="20">
    <location>
        <begin position="338"/>
        <end position="342"/>
    </location>
    <ligand>
        <name>FAD</name>
        <dbReference type="ChEBI" id="CHEBI:57692"/>
    </ligand>
</feature>
<dbReference type="InterPro" id="IPR036856">
    <property type="entry name" value="Ald_Oxase/Xan_DH_a/b_sf"/>
</dbReference>
<dbReference type="FunFam" id="3.30.43.10:FF:000001">
    <property type="entry name" value="Xanthine dehydrogenase/oxidase"/>
    <property type="match status" value="1"/>
</dbReference>
<comment type="catalytic activity">
    <reaction evidence="18">
        <text>hypoxanthine + NAD(+) + H2O = xanthine + NADH + H(+)</text>
        <dbReference type="Rhea" id="RHEA:24670"/>
        <dbReference type="ChEBI" id="CHEBI:15377"/>
        <dbReference type="ChEBI" id="CHEBI:15378"/>
        <dbReference type="ChEBI" id="CHEBI:17368"/>
        <dbReference type="ChEBI" id="CHEBI:17712"/>
        <dbReference type="ChEBI" id="CHEBI:57540"/>
        <dbReference type="ChEBI" id="CHEBI:57945"/>
        <dbReference type="EC" id="1.17.1.4"/>
    </reaction>
</comment>
<feature type="binding site" evidence="21">
    <location>
        <position position="148"/>
    </location>
    <ligand>
        <name>[2Fe-2S] cluster</name>
        <dbReference type="ChEBI" id="CHEBI:190135"/>
        <label>2</label>
    </ligand>
</feature>
<dbReference type="Pfam" id="PF03450">
    <property type="entry name" value="CO_deh_flav_C"/>
    <property type="match status" value="1"/>
</dbReference>
<feature type="binding site" evidence="21">
    <location>
        <position position="796"/>
    </location>
    <ligand>
        <name>Mo-molybdopterin</name>
        <dbReference type="ChEBI" id="CHEBI:71302"/>
    </ligand>
    <ligandPart>
        <name>Mo</name>
        <dbReference type="ChEBI" id="CHEBI:28685"/>
    </ligandPart>
</feature>
<evidence type="ECO:0000256" key="4">
    <source>
        <dbReference type="ARBA" id="ARBA00011738"/>
    </source>
</evidence>
<dbReference type="InterPro" id="IPR008274">
    <property type="entry name" value="AldOxase/xan_DH_MoCoBD1"/>
</dbReference>
<dbReference type="SUPFAM" id="SSF47741">
    <property type="entry name" value="CO dehydrogenase ISP C-domain like"/>
    <property type="match status" value="1"/>
</dbReference>
<dbReference type="Pfam" id="PF20256">
    <property type="entry name" value="MoCoBD_2"/>
    <property type="match status" value="1"/>
</dbReference>
<dbReference type="SUPFAM" id="SSF55447">
    <property type="entry name" value="CO dehydrogenase flavoprotein C-terminal domain-like"/>
    <property type="match status" value="1"/>
</dbReference>
<dbReference type="Gene3D" id="1.10.150.120">
    <property type="entry name" value="[2Fe-2S]-binding domain"/>
    <property type="match status" value="1"/>
</dbReference>
<protein>
    <recommendedName>
        <fullName evidence="5">xanthine dehydrogenase</fullName>
        <ecNumber evidence="5">1.17.1.4</ecNumber>
    </recommendedName>
</protein>
<dbReference type="STRING" id="10228.B3S0R3"/>
<dbReference type="FunFam" id="1.10.150.120:FF:000009">
    <property type="entry name" value="Aldehyde oxidase 6"/>
    <property type="match status" value="1"/>
</dbReference>
<keyword evidence="7" id="KW-0285">Flavoprotein</keyword>
<dbReference type="InterPro" id="IPR002888">
    <property type="entry name" value="2Fe-2S-bd"/>
</dbReference>
<dbReference type="SMART" id="SM01092">
    <property type="entry name" value="CO_deh_flav_C"/>
    <property type="match status" value="1"/>
</dbReference>
<feature type="binding site" evidence="20">
    <location>
        <position position="328"/>
    </location>
    <ligand>
        <name>FAD</name>
        <dbReference type="ChEBI" id="CHEBI:57692"/>
    </ligand>
</feature>
<dbReference type="InParanoid" id="B3S0R3"/>
<dbReference type="CDD" id="cd00207">
    <property type="entry name" value="fer2"/>
    <property type="match status" value="1"/>
</dbReference>
<dbReference type="InterPro" id="IPR016167">
    <property type="entry name" value="FAD-bd_PCMH_sub1"/>
</dbReference>
<dbReference type="Pfam" id="PF01799">
    <property type="entry name" value="Fer2_2"/>
    <property type="match status" value="1"/>
</dbReference>
<dbReference type="FunFam" id="3.10.20.30:FF:000015">
    <property type="entry name" value="Aldehyde oxidase 1"/>
    <property type="match status" value="1"/>
</dbReference>
<comment type="catalytic activity">
    <reaction evidence="17">
        <text>xanthine + NAD(+) + H2O = urate + NADH + H(+)</text>
        <dbReference type="Rhea" id="RHEA:16669"/>
        <dbReference type="ChEBI" id="CHEBI:15377"/>
        <dbReference type="ChEBI" id="CHEBI:15378"/>
        <dbReference type="ChEBI" id="CHEBI:17712"/>
        <dbReference type="ChEBI" id="CHEBI:17775"/>
        <dbReference type="ChEBI" id="CHEBI:57540"/>
        <dbReference type="ChEBI" id="CHEBI:57945"/>
        <dbReference type="EC" id="1.17.1.4"/>
    </reaction>
</comment>
<feature type="binding site" evidence="20">
    <location>
        <position position="351"/>
    </location>
    <ligand>
        <name>FAD</name>
        <dbReference type="ChEBI" id="CHEBI:57692"/>
    </ligand>
</feature>
<dbReference type="InterPro" id="IPR016166">
    <property type="entry name" value="FAD-bd_PCMH"/>
</dbReference>
<dbReference type="OMA" id="PHPTQER"/>
<feature type="binding site" evidence="21">
    <location>
        <position position="51"/>
    </location>
    <ligand>
        <name>[2Fe-2S] cluster</name>
        <dbReference type="ChEBI" id="CHEBI:190135"/>
        <label>1</label>
    </ligand>
</feature>
<comment type="subcellular location">
    <subcellularLocation>
        <location evidence="2">Peroxisome</location>
    </subcellularLocation>
</comment>
<dbReference type="Pfam" id="PF01315">
    <property type="entry name" value="Ald_Xan_dh_C"/>
    <property type="match status" value="1"/>
</dbReference>
<dbReference type="SUPFAM" id="SSF54292">
    <property type="entry name" value="2Fe-2S ferredoxin-like"/>
    <property type="match status" value="1"/>
</dbReference>
<evidence type="ECO:0000259" key="22">
    <source>
        <dbReference type="PROSITE" id="PS51085"/>
    </source>
</evidence>
<keyword evidence="25" id="KW-1185">Reference proteome</keyword>
<dbReference type="PIRSF" id="PIRSF000127">
    <property type="entry name" value="Xanthine_DH"/>
    <property type="match status" value="1"/>
</dbReference>
<feature type="binding site" evidence="20">
    <location>
        <begin position="248"/>
        <end position="255"/>
    </location>
    <ligand>
        <name>FAD</name>
        <dbReference type="ChEBI" id="CHEBI:57692"/>
    </ligand>
</feature>
<keyword evidence="9 21" id="KW-0479">Metal-binding</keyword>
<evidence type="ECO:0000259" key="23">
    <source>
        <dbReference type="PROSITE" id="PS51387"/>
    </source>
</evidence>
<evidence type="ECO:0000256" key="20">
    <source>
        <dbReference type="PIRSR" id="PIRSR000127-2"/>
    </source>
</evidence>
<dbReference type="InterPro" id="IPR000674">
    <property type="entry name" value="Ald_Oxase/Xan_DH_a/b"/>
</dbReference>
<feature type="binding site" evidence="20">
    <location>
        <position position="912"/>
    </location>
    <ligand>
        <name>substrate</name>
    </ligand>
</feature>
<keyword evidence="6 21" id="KW-0500">Molybdenum</keyword>
<keyword evidence="15" id="KW-0576">Peroxisome</keyword>
<dbReference type="PROSITE" id="PS00197">
    <property type="entry name" value="2FE2S_FER_1"/>
    <property type="match status" value="1"/>
</dbReference>
<keyword evidence="8 21" id="KW-0001">2Fe-2S</keyword>
<dbReference type="EC" id="1.17.1.4" evidence="5"/>
<feature type="binding site" evidence="21">
    <location>
        <position position="765"/>
    </location>
    <ligand>
        <name>Mo-molybdopterin</name>
        <dbReference type="ChEBI" id="CHEBI:71302"/>
    </ligand>
    <ligandPart>
        <name>Mo</name>
        <dbReference type="ChEBI" id="CHEBI:28685"/>
    </ligandPart>
</feature>
<evidence type="ECO:0000256" key="18">
    <source>
        <dbReference type="ARBA" id="ARBA00049517"/>
    </source>
</evidence>
<dbReference type="FunCoup" id="B3S0R3">
    <property type="interactions" value="274"/>
</dbReference>
<evidence type="ECO:0000256" key="6">
    <source>
        <dbReference type="ARBA" id="ARBA00022505"/>
    </source>
</evidence>
<comment type="subunit">
    <text evidence="4">Homodimer.</text>
</comment>
<evidence type="ECO:0000313" key="25">
    <source>
        <dbReference type="Proteomes" id="UP000009022"/>
    </source>
</evidence>
<dbReference type="InterPro" id="IPR036683">
    <property type="entry name" value="CO_DH_flav_C_dom_sf"/>
</dbReference>
<dbReference type="Proteomes" id="UP000009022">
    <property type="component" value="Unassembled WGS sequence"/>
</dbReference>
<feature type="domain" description="FAD-binding PCMH-type" evidence="23">
    <location>
        <begin position="220"/>
        <end position="406"/>
    </location>
</feature>